<sequence length="667" mass="69477">MSVSERESAVSPSPSPLPPRPAPAPAAAGTLGLVAAHARATPHALAVLDTETALTYHALMEEAGRLAAALRARGVRPGDAVGLLLPNSPRTVIAQLAVWWAGGHYVPLDPVYPRPRLHAMLADTDAVLTVGEPALLEAAGIPEDRALALPEAKPDSEETDGPDAPAEPLEPFDRFGPFAPYDPGAVAYVMFTSGSTGRPKGVAVTQRGVAELVAEPDYVTLTARDRVLFHSPVTFDAATFEVWGPLAAGAAVAVSTADRLSLDGLARDTERLGATVTVLTAALFHHLVARRSPLFGVLRSVLVGGEALSARHARAVLRRHPWLELVNGYGPTEATTFATAHRVTDADCDGPPPIGRPCAGATALVLDADGEPVPAGARGELWIGGPRLAQGYLGQPELTAERFRDHPAAGRIYGSGDLVSARPDGVLDFHGRVDDQVKVRGFRIEPGEIEHVLRTHPQVANAAVVVQRPQPDDARLIAFIVPADGAAPDAPALRAHLESQLPPHMVPNAWPVVAELPLTATGKIDRRALAGRTVSAGDAPAAAPGPDPAPATAALSPIEQAVAELWSQALDLEVTRPDANFFALGGHSLLALGVVEELREDLGVPLTLTAFMTAPTVAGQAELVEAALLAAHEDAPGEASHDTARHTDARAGVLAGSDAPDALETDR</sequence>
<dbReference type="PROSITE" id="PS00012">
    <property type="entry name" value="PHOSPHOPANTETHEINE"/>
    <property type="match status" value="1"/>
</dbReference>
<dbReference type="InterPro" id="IPR009081">
    <property type="entry name" value="PP-bd_ACP"/>
</dbReference>
<feature type="region of interest" description="Disordered" evidence="3">
    <location>
        <begin position="634"/>
        <end position="667"/>
    </location>
</feature>
<dbReference type="EMBL" id="JBIRGH010000010">
    <property type="protein sequence ID" value="MFH8586437.1"/>
    <property type="molecule type" value="Genomic_DNA"/>
</dbReference>
<dbReference type="SMART" id="SM00823">
    <property type="entry name" value="PKS_PP"/>
    <property type="match status" value="1"/>
</dbReference>
<evidence type="ECO:0000313" key="5">
    <source>
        <dbReference type="EMBL" id="MFH8586437.1"/>
    </source>
</evidence>
<dbReference type="Gene3D" id="3.40.50.1820">
    <property type="entry name" value="alpha/beta hydrolase"/>
    <property type="match status" value="1"/>
</dbReference>
<dbReference type="Gene3D" id="3.40.50.980">
    <property type="match status" value="2"/>
</dbReference>
<dbReference type="SUPFAM" id="SSF47336">
    <property type="entry name" value="ACP-like"/>
    <property type="match status" value="1"/>
</dbReference>
<feature type="compositionally biased region" description="Basic and acidic residues" evidence="3">
    <location>
        <begin position="634"/>
        <end position="649"/>
    </location>
</feature>
<comment type="caution">
    <text evidence="5">The sequence shown here is derived from an EMBL/GenBank/DDBJ whole genome shotgun (WGS) entry which is preliminary data.</text>
</comment>
<dbReference type="Gene3D" id="2.30.38.10">
    <property type="entry name" value="Luciferase, Domain 3"/>
    <property type="match status" value="1"/>
</dbReference>
<dbReference type="RefSeq" id="WP_397673454.1">
    <property type="nucleotide sequence ID" value="NZ_JBIRFW010000004.1"/>
</dbReference>
<dbReference type="Pfam" id="PF13193">
    <property type="entry name" value="AMP-binding_C"/>
    <property type="match status" value="1"/>
</dbReference>
<keyword evidence="2" id="KW-0597">Phosphoprotein</keyword>
<keyword evidence="6" id="KW-1185">Reference proteome</keyword>
<dbReference type="Gene3D" id="3.30.300.30">
    <property type="match status" value="1"/>
</dbReference>
<dbReference type="PANTHER" id="PTHR45527">
    <property type="entry name" value="NONRIBOSOMAL PEPTIDE SYNTHETASE"/>
    <property type="match status" value="1"/>
</dbReference>
<evidence type="ECO:0000256" key="1">
    <source>
        <dbReference type="ARBA" id="ARBA00022450"/>
    </source>
</evidence>
<keyword evidence="1" id="KW-0596">Phosphopantetheine</keyword>
<proteinExistence type="predicted"/>
<dbReference type="InterPro" id="IPR000873">
    <property type="entry name" value="AMP-dep_synth/lig_dom"/>
</dbReference>
<feature type="domain" description="Carrier" evidence="4">
    <location>
        <begin position="553"/>
        <end position="628"/>
    </location>
</feature>
<reference evidence="5 6" key="1">
    <citation type="submission" date="2024-10" db="EMBL/GenBank/DDBJ databases">
        <title>The Natural Products Discovery Center: Release of the First 8490 Sequenced Strains for Exploring Actinobacteria Biosynthetic Diversity.</title>
        <authorList>
            <person name="Kalkreuter E."/>
            <person name="Kautsar S.A."/>
            <person name="Yang D."/>
            <person name="Bader C.D."/>
            <person name="Teijaro C.N."/>
            <person name="Fluegel L."/>
            <person name="Davis C.M."/>
            <person name="Simpson J.R."/>
            <person name="Lauterbach L."/>
            <person name="Steele A.D."/>
            <person name="Gui C."/>
            <person name="Meng S."/>
            <person name="Li G."/>
            <person name="Viehrig K."/>
            <person name="Ye F."/>
            <person name="Su P."/>
            <person name="Kiefer A.F."/>
            <person name="Nichols A."/>
            <person name="Cepeda A.J."/>
            <person name="Yan W."/>
            <person name="Fan B."/>
            <person name="Jiang Y."/>
            <person name="Adhikari A."/>
            <person name="Zheng C.-J."/>
            <person name="Schuster L."/>
            <person name="Cowan T.M."/>
            <person name="Smanski M.J."/>
            <person name="Chevrette M.G."/>
            <person name="De Carvalho L.P.S."/>
            <person name="Shen B."/>
        </authorList>
    </citation>
    <scope>NUCLEOTIDE SEQUENCE [LARGE SCALE GENOMIC DNA]</scope>
    <source>
        <strain evidence="5 6">NPDC018013</strain>
    </source>
</reference>
<dbReference type="PROSITE" id="PS50075">
    <property type="entry name" value="CARRIER"/>
    <property type="match status" value="1"/>
</dbReference>
<dbReference type="InterPro" id="IPR025110">
    <property type="entry name" value="AMP-bd_C"/>
</dbReference>
<gene>
    <name evidence="5" type="ORF">ACH4GP_18840</name>
</gene>
<dbReference type="InterPro" id="IPR020845">
    <property type="entry name" value="AMP-binding_CS"/>
</dbReference>
<dbReference type="InterPro" id="IPR045851">
    <property type="entry name" value="AMP-bd_C_sf"/>
</dbReference>
<evidence type="ECO:0000313" key="6">
    <source>
        <dbReference type="Proteomes" id="UP001610990"/>
    </source>
</evidence>
<accession>A0ABW7RF99</accession>
<dbReference type="InterPro" id="IPR006162">
    <property type="entry name" value="Ppantetheine_attach_site"/>
</dbReference>
<name>A0ABW7RF99_9ACTN</name>
<dbReference type="InterPro" id="IPR020806">
    <property type="entry name" value="PKS_PP-bd"/>
</dbReference>
<dbReference type="Pfam" id="PF00501">
    <property type="entry name" value="AMP-binding"/>
    <property type="match status" value="1"/>
</dbReference>
<evidence type="ECO:0000256" key="3">
    <source>
        <dbReference type="SAM" id="MobiDB-lite"/>
    </source>
</evidence>
<evidence type="ECO:0000256" key="2">
    <source>
        <dbReference type="ARBA" id="ARBA00022553"/>
    </source>
</evidence>
<feature type="compositionally biased region" description="Pro residues" evidence="3">
    <location>
        <begin position="13"/>
        <end position="24"/>
    </location>
</feature>
<dbReference type="Proteomes" id="UP001610990">
    <property type="component" value="Unassembled WGS sequence"/>
</dbReference>
<dbReference type="SUPFAM" id="SSF56801">
    <property type="entry name" value="Acetyl-CoA synthetase-like"/>
    <property type="match status" value="1"/>
</dbReference>
<dbReference type="InterPro" id="IPR010071">
    <property type="entry name" value="AA_adenyl_dom"/>
</dbReference>
<protein>
    <submittedName>
        <fullName evidence="5">Amino acid adenylation domain-containing protein</fullName>
    </submittedName>
</protein>
<dbReference type="PROSITE" id="PS00455">
    <property type="entry name" value="AMP_BINDING"/>
    <property type="match status" value="1"/>
</dbReference>
<organism evidence="5 6">
    <name type="scientific">Streptomyces celluloflavus</name>
    <dbReference type="NCBI Taxonomy" id="58344"/>
    <lineage>
        <taxon>Bacteria</taxon>
        <taxon>Bacillati</taxon>
        <taxon>Actinomycetota</taxon>
        <taxon>Actinomycetes</taxon>
        <taxon>Kitasatosporales</taxon>
        <taxon>Streptomycetaceae</taxon>
        <taxon>Streptomyces</taxon>
    </lineage>
</organism>
<feature type="region of interest" description="Disordered" evidence="3">
    <location>
        <begin position="1"/>
        <end position="25"/>
    </location>
</feature>
<evidence type="ECO:0000259" key="4">
    <source>
        <dbReference type="PROSITE" id="PS50075"/>
    </source>
</evidence>
<dbReference type="Pfam" id="PF00550">
    <property type="entry name" value="PP-binding"/>
    <property type="match status" value="1"/>
</dbReference>
<dbReference type="InterPro" id="IPR029058">
    <property type="entry name" value="AB_hydrolase_fold"/>
</dbReference>
<dbReference type="PANTHER" id="PTHR45527:SF1">
    <property type="entry name" value="FATTY ACID SYNTHASE"/>
    <property type="match status" value="1"/>
</dbReference>
<dbReference type="NCBIfam" id="TIGR01733">
    <property type="entry name" value="AA-adenyl-dom"/>
    <property type="match status" value="1"/>
</dbReference>
<dbReference type="InterPro" id="IPR036736">
    <property type="entry name" value="ACP-like_sf"/>
</dbReference>